<dbReference type="PANTHER" id="PTHR30441:SF9">
    <property type="entry name" value="ASMA FAMILY PROTEIN YHJG"/>
    <property type="match status" value="1"/>
</dbReference>
<feature type="compositionally biased region" description="Basic and acidic residues" evidence="1">
    <location>
        <begin position="637"/>
        <end position="648"/>
    </location>
</feature>
<dbReference type="GO" id="GO:0090313">
    <property type="term" value="P:regulation of protein targeting to membrane"/>
    <property type="evidence" value="ECO:0007669"/>
    <property type="project" value="TreeGrafter"/>
</dbReference>
<protein>
    <submittedName>
        <fullName evidence="3">Putative assembly protein</fullName>
    </submittedName>
</protein>
<dbReference type="PANTHER" id="PTHR30441">
    <property type="entry name" value="DUF748 DOMAIN-CONTAINING PROTEIN"/>
    <property type="match status" value="1"/>
</dbReference>
<accession>A0A1Y5TV22</accession>
<dbReference type="Pfam" id="PF05170">
    <property type="entry name" value="AsmA"/>
    <property type="match status" value="2"/>
</dbReference>
<dbReference type="OrthoDB" id="5749006at2"/>
<organism evidence="3 4">
    <name type="scientific">Oceanibacterium hippocampi</name>
    <dbReference type="NCBI Taxonomy" id="745714"/>
    <lineage>
        <taxon>Bacteria</taxon>
        <taxon>Pseudomonadati</taxon>
        <taxon>Pseudomonadota</taxon>
        <taxon>Alphaproteobacteria</taxon>
        <taxon>Sneathiellales</taxon>
        <taxon>Sneathiellaceae</taxon>
        <taxon>Oceanibacterium</taxon>
    </lineage>
</organism>
<dbReference type="FunCoup" id="A0A1Y5TV22">
    <property type="interactions" value="13"/>
</dbReference>
<dbReference type="InterPro" id="IPR052894">
    <property type="entry name" value="AsmA-related"/>
</dbReference>
<keyword evidence="4" id="KW-1185">Reference proteome</keyword>
<evidence type="ECO:0000259" key="2">
    <source>
        <dbReference type="Pfam" id="PF05170"/>
    </source>
</evidence>
<evidence type="ECO:0000313" key="4">
    <source>
        <dbReference type="Proteomes" id="UP000193200"/>
    </source>
</evidence>
<evidence type="ECO:0000313" key="3">
    <source>
        <dbReference type="EMBL" id="SLN73785.1"/>
    </source>
</evidence>
<evidence type="ECO:0000256" key="1">
    <source>
        <dbReference type="SAM" id="MobiDB-lite"/>
    </source>
</evidence>
<dbReference type="RefSeq" id="WP_085884987.1">
    <property type="nucleotide sequence ID" value="NZ_FWFR01000003.1"/>
</dbReference>
<name>A0A1Y5TV22_9PROT</name>
<feature type="domain" description="AsmA" evidence="2">
    <location>
        <begin position="7"/>
        <end position="182"/>
    </location>
</feature>
<feature type="region of interest" description="Disordered" evidence="1">
    <location>
        <begin position="635"/>
        <end position="681"/>
    </location>
</feature>
<gene>
    <name evidence="3" type="ORF">OCH7691_03663</name>
</gene>
<dbReference type="InParanoid" id="A0A1Y5TV22"/>
<dbReference type="EMBL" id="FWFR01000003">
    <property type="protein sequence ID" value="SLN73785.1"/>
    <property type="molecule type" value="Genomic_DNA"/>
</dbReference>
<dbReference type="AlphaFoldDB" id="A0A1Y5TV22"/>
<proteinExistence type="predicted"/>
<dbReference type="GO" id="GO:0005886">
    <property type="term" value="C:plasma membrane"/>
    <property type="evidence" value="ECO:0007669"/>
    <property type="project" value="TreeGrafter"/>
</dbReference>
<feature type="domain" description="AsmA" evidence="2">
    <location>
        <begin position="288"/>
        <end position="542"/>
    </location>
</feature>
<reference evidence="3 4" key="1">
    <citation type="submission" date="2017-03" db="EMBL/GenBank/DDBJ databases">
        <authorList>
            <person name="Afonso C.L."/>
            <person name="Miller P.J."/>
            <person name="Scott M.A."/>
            <person name="Spackman E."/>
            <person name="Goraichik I."/>
            <person name="Dimitrov K.M."/>
            <person name="Suarez D.L."/>
            <person name="Swayne D.E."/>
        </authorList>
    </citation>
    <scope>NUCLEOTIDE SEQUENCE [LARGE SCALE GENOMIC DNA]</scope>
    <source>
        <strain evidence="3 4">CECT 7691</strain>
    </source>
</reference>
<dbReference type="Proteomes" id="UP000193200">
    <property type="component" value="Unassembled WGS sequence"/>
</dbReference>
<dbReference type="InterPro" id="IPR007844">
    <property type="entry name" value="AsmA"/>
</dbReference>
<sequence>MTHKRFAAWSTGVLLALVATLGALVLVWDWNWFRGPLETMASERLGREARIAGAISVDLSLQPRIRIDDIAVADADWGGEKAMLKIDRLELVIVLKDLLTFDLVFPEVRLERPRLALAVSEDGQGNWHIAEPDVASSEERADIPRVERLTIRDGRVSYRDPAQDLAIDANFDMTAREVEGGAEGVAVRGGGTLRGEDFTVEGDGGSFEALRDGDPWPLRLKLAFGETRAAFDGAITDPRTIDGVRGRFNISGPNVALVLQLFGIDALATRDYELAADFAEDRGVWSFEGITGRIGDSDMGGTLRIDGNRDPVFVEGKLDSERLDIADLGPLIGLPRTIGDRSGAARPAEGATDSDDAPVRVFPDATLNVAALKRLDAEIEVTGKKVIAPNLPLDDMKARVTIKGQRLSLKPIRFGVGNGDLDADVEVNGAVEPVQTSVDARLEAVDLARIVADYGQPEAARGNIRGRVKLSMSGNSIRKALGTANGDVALILQSGEISALAVELVGLDLMESLALVVEGDERLPVSCGVAGFEAADGILTARLILLETRDSTIRGEGTINLGSEKLDLEFRGKPKDLSIGVLHAPVRVRGYLARPTVSVLTAQAAAQGAAAVALGALLTPLAALLPFIEAGSDSENADCRKLTKEAEGKGAGGAAEGSSADPAPSKVIAPKPTVRSQDSAD</sequence>